<accession>A0A8H3I9H0</accession>
<protein>
    <recommendedName>
        <fullName evidence="2">RWD domain-containing protein</fullName>
    </recommendedName>
</protein>
<dbReference type="AlphaFoldDB" id="A0A8H3I9H0"/>
<dbReference type="OrthoDB" id="277175at2759"/>
<dbReference type="InterPro" id="IPR006575">
    <property type="entry name" value="RWD_dom"/>
</dbReference>
<evidence type="ECO:0000259" key="2">
    <source>
        <dbReference type="PROSITE" id="PS50908"/>
    </source>
</evidence>
<dbReference type="PROSITE" id="PS50908">
    <property type="entry name" value="RWD"/>
    <property type="match status" value="1"/>
</dbReference>
<evidence type="ECO:0000313" key="4">
    <source>
        <dbReference type="Proteomes" id="UP000664169"/>
    </source>
</evidence>
<dbReference type="EMBL" id="CAJPDQ010000015">
    <property type="protein sequence ID" value="CAF9919852.1"/>
    <property type="molecule type" value="Genomic_DNA"/>
</dbReference>
<dbReference type="SUPFAM" id="SSF54495">
    <property type="entry name" value="UBC-like"/>
    <property type="match status" value="1"/>
</dbReference>
<evidence type="ECO:0000256" key="1">
    <source>
        <dbReference type="SAM" id="MobiDB-lite"/>
    </source>
</evidence>
<evidence type="ECO:0000313" key="3">
    <source>
        <dbReference type="EMBL" id="CAF9919852.1"/>
    </source>
</evidence>
<proteinExistence type="predicted"/>
<feature type="region of interest" description="Disordered" evidence="1">
    <location>
        <begin position="171"/>
        <end position="191"/>
    </location>
</feature>
<feature type="region of interest" description="Disordered" evidence="1">
    <location>
        <begin position="210"/>
        <end position="231"/>
    </location>
</feature>
<dbReference type="PANTHER" id="PTHR12292">
    <property type="entry name" value="RWD DOMAIN-CONTAINING PROTEIN"/>
    <property type="match status" value="1"/>
</dbReference>
<organism evidence="3 4">
    <name type="scientific">Gomphillus americanus</name>
    <dbReference type="NCBI Taxonomy" id="1940652"/>
    <lineage>
        <taxon>Eukaryota</taxon>
        <taxon>Fungi</taxon>
        <taxon>Dikarya</taxon>
        <taxon>Ascomycota</taxon>
        <taxon>Pezizomycotina</taxon>
        <taxon>Lecanoromycetes</taxon>
        <taxon>OSLEUM clade</taxon>
        <taxon>Ostropomycetidae</taxon>
        <taxon>Ostropales</taxon>
        <taxon>Graphidaceae</taxon>
        <taxon>Gomphilloideae</taxon>
        <taxon>Gomphillus</taxon>
    </lineage>
</organism>
<reference evidence="3" key="1">
    <citation type="submission" date="2021-03" db="EMBL/GenBank/DDBJ databases">
        <authorList>
            <person name="Tagirdzhanova G."/>
        </authorList>
    </citation>
    <scope>NUCLEOTIDE SEQUENCE</scope>
</reference>
<gene>
    <name evidence="3" type="ORF">GOMPHAMPRED_001900</name>
</gene>
<dbReference type="Gene3D" id="3.10.110.10">
    <property type="entry name" value="Ubiquitin Conjugating Enzyme"/>
    <property type="match status" value="1"/>
</dbReference>
<sequence length="231" mass="26514">MGREEQVEEREVLDSIFPDEISDINEHSFRVSIALDPTSQDVEEKIEPPAVVLTITYPESYPETAPDLTLSAPPNATKYPYLEISDDRIALLDSLAPTIEENLGMAMIYTLVSTLKDLAEQLIAERQAAQQKVRDLEAQKAEEAENAKFHGTAVTRETFLEWRQKFVQEMKEEEERRRVEQEAEDKKRKIKHEERLTGKQLWERGLVRGVDEEEDSEDGVVSNLDELKLEA</sequence>
<dbReference type="Pfam" id="PF05773">
    <property type="entry name" value="RWD"/>
    <property type="match status" value="1"/>
</dbReference>
<keyword evidence="4" id="KW-1185">Reference proteome</keyword>
<dbReference type="FunFam" id="3.10.110.10:FF:000075">
    <property type="entry name" value="RWD domain-containing protein (Gir2)"/>
    <property type="match status" value="1"/>
</dbReference>
<dbReference type="Proteomes" id="UP000664169">
    <property type="component" value="Unassembled WGS sequence"/>
</dbReference>
<name>A0A8H3I9H0_9LECA</name>
<dbReference type="InterPro" id="IPR040213">
    <property type="entry name" value="GIR2-like"/>
</dbReference>
<dbReference type="InterPro" id="IPR016135">
    <property type="entry name" value="UBQ-conjugating_enzyme/RWD"/>
</dbReference>
<comment type="caution">
    <text evidence="3">The sequence shown here is derived from an EMBL/GenBank/DDBJ whole genome shotgun (WGS) entry which is preliminary data.</text>
</comment>
<feature type="domain" description="RWD" evidence="2">
    <location>
        <begin position="8"/>
        <end position="122"/>
    </location>
</feature>
<dbReference type="SMART" id="SM00591">
    <property type="entry name" value="RWD"/>
    <property type="match status" value="1"/>
</dbReference>